<dbReference type="Proteomes" id="UP000054279">
    <property type="component" value="Unassembled WGS sequence"/>
</dbReference>
<evidence type="ECO:0000313" key="2">
    <source>
        <dbReference type="EMBL" id="KIJ41362.1"/>
    </source>
</evidence>
<evidence type="ECO:0000313" key="3">
    <source>
        <dbReference type="Proteomes" id="UP000054279"/>
    </source>
</evidence>
<reference evidence="2 3" key="1">
    <citation type="submission" date="2014-06" db="EMBL/GenBank/DDBJ databases">
        <title>Evolutionary Origins and Diversification of the Mycorrhizal Mutualists.</title>
        <authorList>
            <consortium name="DOE Joint Genome Institute"/>
            <consortium name="Mycorrhizal Genomics Consortium"/>
            <person name="Kohler A."/>
            <person name="Kuo A."/>
            <person name="Nagy L.G."/>
            <person name="Floudas D."/>
            <person name="Copeland A."/>
            <person name="Barry K.W."/>
            <person name="Cichocki N."/>
            <person name="Veneault-Fourrey C."/>
            <person name="LaButti K."/>
            <person name="Lindquist E.A."/>
            <person name="Lipzen A."/>
            <person name="Lundell T."/>
            <person name="Morin E."/>
            <person name="Murat C."/>
            <person name="Riley R."/>
            <person name="Ohm R."/>
            <person name="Sun H."/>
            <person name="Tunlid A."/>
            <person name="Henrissat B."/>
            <person name="Grigoriev I.V."/>
            <person name="Hibbett D.S."/>
            <person name="Martin F."/>
        </authorList>
    </citation>
    <scope>NUCLEOTIDE SEQUENCE [LARGE SCALE GENOMIC DNA]</scope>
    <source>
        <strain evidence="2 3">SS14</strain>
    </source>
</reference>
<sequence>MHPEFPTSFYFFTFIAVVLLVLVTFSAPTLKRISFLNVRYEGQEFHFGAFGFTGTGSTVGFNSERLNDLTAALILHPIAVSQLASTLIFGPCATSGDRY</sequence>
<dbReference type="AlphaFoldDB" id="A0A0C9VIN0"/>
<feature type="transmembrane region" description="Helical" evidence="1">
    <location>
        <begin position="12"/>
        <end position="30"/>
    </location>
</feature>
<dbReference type="HOGENOM" id="CLU_2321875_0_0_1"/>
<dbReference type="EMBL" id="KN837137">
    <property type="protein sequence ID" value="KIJ41362.1"/>
    <property type="molecule type" value="Genomic_DNA"/>
</dbReference>
<protein>
    <submittedName>
        <fullName evidence="2">Uncharacterized protein</fullName>
    </submittedName>
</protein>
<gene>
    <name evidence="2" type="ORF">M422DRAFT_255554</name>
</gene>
<keyword evidence="1" id="KW-0472">Membrane</keyword>
<organism evidence="2 3">
    <name type="scientific">Sphaerobolus stellatus (strain SS14)</name>
    <dbReference type="NCBI Taxonomy" id="990650"/>
    <lineage>
        <taxon>Eukaryota</taxon>
        <taxon>Fungi</taxon>
        <taxon>Dikarya</taxon>
        <taxon>Basidiomycota</taxon>
        <taxon>Agaricomycotina</taxon>
        <taxon>Agaricomycetes</taxon>
        <taxon>Phallomycetidae</taxon>
        <taxon>Geastrales</taxon>
        <taxon>Sphaerobolaceae</taxon>
        <taxon>Sphaerobolus</taxon>
    </lineage>
</organism>
<proteinExistence type="predicted"/>
<name>A0A0C9VIN0_SPHS4</name>
<accession>A0A0C9VIN0</accession>
<evidence type="ECO:0000256" key="1">
    <source>
        <dbReference type="SAM" id="Phobius"/>
    </source>
</evidence>
<keyword evidence="1" id="KW-0812">Transmembrane</keyword>
<keyword evidence="3" id="KW-1185">Reference proteome</keyword>
<keyword evidence="1" id="KW-1133">Transmembrane helix</keyword>